<dbReference type="InterPro" id="IPR027417">
    <property type="entry name" value="P-loop_NTPase"/>
</dbReference>
<name>A0ABQ5VQS4_9RHOB</name>
<gene>
    <name evidence="2" type="ORF">GCM10007927_41080</name>
</gene>
<protein>
    <recommendedName>
        <fullName evidence="1">Novel STAND NTPase 3 domain-containing protein</fullName>
    </recommendedName>
</protein>
<keyword evidence="3" id="KW-1185">Reference proteome</keyword>
<evidence type="ECO:0000259" key="1">
    <source>
        <dbReference type="Pfam" id="PF20720"/>
    </source>
</evidence>
<evidence type="ECO:0000313" key="3">
    <source>
        <dbReference type="Proteomes" id="UP001161388"/>
    </source>
</evidence>
<organism evidence="2 3">
    <name type="scientific">Sulfitobacter pacificus</name>
    <dbReference type="NCBI Taxonomy" id="1499314"/>
    <lineage>
        <taxon>Bacteria</taxon>
        <taxon>Pseudomonadati</taxon>
        <taxon>Pseudomonadota</taxon>
        <taxon>Alphaproteobacteria</taxon>
        <taxon>Rhodobacterales</taxon>
        <taxon>Roseobacteraceae</taxon>
        <taxon>Sulfitobacter</taxon>
    </lineage>
</organism>
<feature type="domain" description="Novel STAND NTPase 3" evidence="1">
    <location>
        <begin position="241"/>
        <end position="388"/>
    </location>
</feature>
<dbReference type="Pfam" id="PF20720">
    <property type="entry name" value="nSTAND3"/>
    <property type="match status" value="1"/>
</dbReference>
<dbReference type="Gene3D" id="3.40.50.300">
    <property type="entry name" value="P-loop containing nucleotide triphosphate hydrolases"/>
    <property type="match status" value="1"/>
</dbReference>
<accession>A0ABQ5VQS4</accession>
<reference evidence="2" key="2">
    <citation type="submission" date="2023-01" db="EMBL/GenBank/DDBJ databases">
        <title>Draft genome sequence of Sulfitobacter pacificus strain NBRC 109915.</title>
        <authorList>
            <person name="Sun Q."/>
            <person name="Mori K."/>
        </authorList>
    </citation>
    <scope>NUCLEOTIDE SEQUENCE</scope>
    <source>
        <strain evidence="2">NBRC 109915</strain>
    </source>
</reference>
<reference evidence="2" key="1">
    <citation type="journal article" date="2014" name="Int. J. Syst. Evol. Microbiol.">
        <title>Complete genome of a new Firmicutes species belonging to the dominant human colonic microbiota ('Ruminococcus bicirculans') reveals two chromosomes and a selective capacity to utilize plant glucans.</title>
        <authorList>
            <consortium name="NISC Comparative Sequencing Program"/>
            <person name="Wegmann U."/>
            <person name="Louis P."/>
            <person name="Goesmann A."/>
            <person name="Henrissat B."/>
            <person name="Duncan S.H."/>
            <person name="Flint H.J."/>
        </authorList>
    </citation>
    <scope>NUCLEOTIDE SEQUENCE</scope>
    <source>
        <strain evidence="2">NBRC 109915</strain>
    </source>
</reference>
<comment type="caution">
    <text evidence="2">The sequence shown here is derived from an EMBL/GenBank/DDBJ whole genome shotgun (WGS) entry which is preliminary data.</text>
</comment>
<proteinExistence type="predicted"/>
<dbReference type="Proteomes" id="UP001161388">
    <property type="component" value="Unassembled WGS sequence"/>
</dbReference>
<dbReference type="InterPro" id="IPR049050">
    <property type="entry name" value="nSTAND3"/>
</dbReference>
<dbReference type="SUPFAM" id="SSF52540">
    <property type="entry name" value="P-loop containing nucleoside triphosphate hydrolases"/>
    <property type="match status" value="1"/>
</dbReference>
<evidence type="ECO:0000313" key="2">
    <source>
        <dbReference type="EMBL" id="GLQ29304.1"/>
    </source>
</evidence>
<dbReference type="RefSeq" id="WP_284376666.1">
    <property type="nucleotide sequence ID" value="NZ_BSNL01000021.1"/>
</dbReference>
<dbReference type="EMBL" id="BSNL01000021">
    <property type="protein sequence ID" value="GLQ29304.1"/>
    <property type="molecule type" value="Genomic_DNA"/>
</dbReference>
<sequence length="1325" mass="147328">MNTPDATAQDTTSAHTALDGYWYQLKVSILFALDLLAHKQLTDQIVLEPISEEDLEADIQDEPGALAQTMPLKTRQLVVQCKLRSTGPWKIKDIATLLAHGTKRKSAKDRLKNPNVNYLLVTSADLEGVARNLAVSGARQWQRLRPMPATLSKDLPEKADGRVAVWNRLDTETVEYRIKDILTDRFRVPASKIADCVAKLEEGALARMRGAGAGVWTRDDVIRIIMDHEGYDGVSKDLLAFVPPTNWNELQDQLNNMSALVLTGPSGTGKTTTAKALIAKLRDDNPHMRHAKISGGPESIRADTTPGSVIYEIEDPWGKYRAEPTALPWNDEINAILNSATADRRFVITSRSDVLVAAEPKALNKRYTAELSHGHYREADRGTLFDNRLIALPRSEQVSALKYKDTVIKQLLLPLEIERFFGTAALGPNEEDDENEATFMHRCIDQAKQEFIETSLILGIKGRGDWEQAAVIWALLKARKRITFGALEDLEPELYDRLPALEDKLLPLVGFLVAGGNFKQDVTEISCAHPRVEAGLEAAILEKPSKASRILGHLIEALIDLDNVTGTDWGLETVVQIRAFTAGMEKLRLRITSASQQKIDTWLTSRLGALESTFRDDIALAVKAGSQKCAVAELARWLDDSPVDRKWFNMSSWKEPERSQEWYNWISTEPHTHAICAAFIERIIGFRNGSFSGDFHTAITRLSPNLTPAFRAGLIAIIGHGYNPNAETLIDGAIVDISGFEAVVLEAAKCSDMSINSHDRKFWLAMHNRDYDDHAIEHYWESAGEDGHTAGEVLKAYVNARRASGDWLSLANHPRCASFVWEWINCASRDESDATEAELTAISNVALKHRHEDQFWNLADKQFKKSLSGQLEVRLRKGSEDRDVRTSAVRVALNHMPRLIDELLSPSSGLSVERRLEISLDIEAALEFDEIPVPKQRTLIKKITSQCTPDVSSAIRQLVGFDDSELSPNAKRVLQSVDESARIDLNLAVSKALSSNGDEISSRLRSILTTTYGVSDENIELVGQAMELAVQLNDQSLISIGLGHEFARCRVAAMNAVFLASSSPLPQSLLEMRRDDSSLVRKRLVEMLEETPHGDHSDVLIKLTFDTWSPDQHHHGYTVNYPIADKAADLILEQPDLTDDQYQEVISSLKKTDNNDVRLTLLQAMVRHGSPARRDKIVKIAVGEGLPTFQSLSAKALFFERNHLEARQIDLIENESIAAVSPTVACWLVLLLIENASDTRILQLATGLATNSDRAVLLAVMFFVTVGSEQESVNQGVGKLLGKGVITLLHDTHQTRNPDQLDYLDELGSVQMVETVKSLFRMILK</sequence>